<dbReference type="Proteomes" id="UP001479436">
    <property type="component" value="Unassembled WGS sequence"/>
</dbReference>
<gene>
    <name evidence="3" type="ORF">K7432_004655</name>
</gene>
<feature type="compositionally biased region" description="Basic and acidic residues" evidence="1">
    <location>
        <begin position="205"/>
        <end position="217"/>
    </location>
</feature>
<feature type="compositionally biased region" description="Acidic residues" evidence="1">
    <location>
        <begin position="191"/>
        <end position="204"/>
    </location>
</feature>
<dbReference type="EMBL" id="JASJQH010000165">
    <property type="protein sequence ID" value="KAK9766332.1"/>
    <property type="molecule type" value="Genomic_DNA"/>
</dbReference>
<reference evidence="3 4" key="1">
    <citation type="submission" date="2023-04" db="EMBL/GenBank/DDBJ databases">
        <title>Genome of Basidiobolus ranarum AG-B5.</title>
        <authorList>
            <person name="Stajich J.E."/>
            <person name="Carter-House D."/>
            <person name="Gryganskyi A."/>
        </authorList>
    </citation>
    <scope>NUCLEOTIDE SEQUENCE [LARGE SCALE GENOMIC DNA]</scope>
    <source>
        <strain evidence="3 4">AG-B5</strain>
    </source>
</reference>
<feature type="chain" id="PRO_5045987865" evidence="2">
    <location>
        <begin position="21"/>
        <end position="331"/>
    </location>
</feature>
<evidence type="ECO:0000256" key="1">
    <source>
        <dbReference type="SAM" id="MobiDB-lite"/>
    </source>
</evidence>
<organism evidence="3 4">
    <name type="scientific">Basidiobolus ranarum</name>
    <dbReference type="NCBI Taxonomy" id="34480"/>
    <lineage>
        <taxon>Eukaryota</taxon>
        <taxon>Fungi</taxon>
        <taxon>Fungi incertae sedis</taxon>
        <taxon>Zoopagomycota</taxon>
        <taxon>Entomophthoromycotina</taxon>
        <taxon>Basidiobolomycetes</taxon>
        <taxon>Basidiobolales</taxon>
        <taxon>Basidiobolaceae</taxon>
        <taxon>Basidiobolus</taxon>
    </lineage>
</organism>
<accession>A0ABR2WXR0</accession>
<keyword evidence="4" id="KW-1185">Reference proteome</keyword>
<protein>
    <submittedName>
        <fullName evidence="3">Uncharacterized protein</fullName>
    </submittedName>
</protein>
<keyword evidence="2" id="KW-0732">Signal</keyword>
<feature type="compositionally biased region" description="Polar residues" evidence="1">
    <location>
        <begin position="238"/>
        <end position="269"/>
    </location>
</feature>
<evidence type="ECO:0000256" key="2">
    <source>
        <dbReference type="SAM" id="SignalP"/>
    </source>
</evidence>
<sequence length="331" mass="34621">MKFFAYETLFLLSTVSTVFGIYIPRGYNVDDQLSKASDYRKGGGSGGNERYDGKVKQYDTTGYGGEYNGGGGGHGGNNAYGGGGGNGGYGGGHGENHGYGEGNGEKGGYGGGHGGDYVKSYDSVDYGSSGKGSGYDKGYDGKGEAGYYGTKDYNGDGGGRRHHNGHGDGERYDDDDYRKHKSHRNKGYGGDDNDEYGEKYDEDSRDNHKGSHRHHEDQESDSSLSTTSTEPAAETVEQPATDNSNPNLSGATDSTNAQPSTPNPLPQTDTATQALVQPQPNADACNDIDVNGNIGGTSGHGVICLGKQLKETVGGIKETVNGVLGMNNILG</sequence>
<evidence type="ECO:0000313" key="3">
    <source>
        <dbReference type="EMBL" id="KAK9766332.1"/>
    </source>
</evidence>
<proteinExistence type="predicted"/>
<feature type="region of interest" description="Disordered" evidence="1">
    <location>
        <begin position="153"/>
        <end position="269"/>
    </location>
</feature>
<feature type="signal peptide" evidence="2">
    <location>
        <begin position="1"/>
        <end position="20"/>
    </location>
</feature>
<comment type="caution">
    <text evidence="3">The sequence shown here is derived from an EMBL/GenBank/DDBJ whole genome shotgun (WGS) entry which is preliminary data.</text>
</comment>
<name>A0ABR2WXR0_9FUNG</name>
<evidence type="ECO:0000313" key="4">
    <source>
        <dbReference type="Proteomes" id="UP001479436"/>
    </source>
</evidence>